<dbReference type="Proteomes" id="UP000677244">
    <property type="component" value="Unassembled WGS sequence"/>
</dbReference>
<dbReference type="EMBL" id="JAGHKO010000001">
    <property type="protein sequence ID" value="MBO9199873.1"/>
    <property type="molecule type" value="Genomic_DNA"/>
</dbReference>
<keyword evidence="3" id="KW-1185">Reference proteome</keyword>
<accession>A0ABS3YPX2</accession>
<evidence type="ECO:0008006" key="4">
    <source>
        <dbReference type="Google" id="ProtNLM"/>
    </source>
</evidence>
<organism evidence="2 3">
    <name type="scientific">Niastella soli</name>
    <dbReference type="NCBI Taxonomy" id="2821487"/>
    <lineage>
        <taxon>Bacteria</taxon>
        <taxon>Pseudomonadati</taxon>
        <taxon>Bacteroidota</taxon>
        <taxon>Chitinophagia</taxon>
        <taxon>Chitinophagales</taxon>
        <taxon>Chitinophagaceae</taxon>
        <taxon>Niastella</taxon>
    </lineage>
</organism>
<proteinExistence type="predicted"/>
<evidence type="ECO:0000313" key="2">
    <source>
        <dbReference type="EMBL" id="MBO9199873.1"/>
    </source>
</evidence>
<protein>
    <recommendedName>
        <fullName evidence="4">DUF2269 family protein</fullName>
    </recommendedName>
</protein>
<reference evidence="2 3" key="1">
    <citation type="submission" date="2021-03" db="EMBL/GenBank/DDBJ databases">
        <title>Assistant Professor.</title>
        <authorList>
            <person name="Huq M.A."/>
        </authorList>
    </citation>
    <scope>NUCLEOTIDE SEQUENCE [LARGE SCALE GENOMIC DNA]</scope>
    <source>
        <strain evidence="2 3">MAH-29</strain>
    </source>
</reference>
<sequence>MQQPNAFKVLRLVHTALLIGMALFNIVGIVLVQQNISPKADESFQRTFQVVCILVSGAMLIAGFNIFKKRMLAARNNAGPGEQRMDLYRAACILWWAMIEGPGLLATVGYILTHNYAFFALALFHLSCLFVFSPRKANIIVLLNLTPAEIAKLEGKK</sequence>
<feature type="transmembrane region" description="Helical" evidence="1">
    <location>
        <begin position="87"/>
        <end position="110"/>
    </location>
</feature>
<dbReference type="RefSeq" id="WP_209137927.1">
    <property type="nucleotide sequence ID" value="NZ_JAGHKO010000001.1"/>
</dbReference>
<name>A0ABS3YPX2_9BACT</name>
<comment type="caution">
    <text evidence="2">The sequence shown here is derived from an EMBL/GenBank/DDBJ whole genome shotgun (WGS) entry which is preliminary data.</text>
</comment>
<feature type="transmembrane region" description="Helical" evidence="1">
    <location>
        <begin position="12"/>
        <end position="36"/>
    </location>
</feature>
<keyword evidence="1" id="KW-0812">Transmembrane</keyword>
<keyword evidence="1" id="KW-1133">Transmembrane helix</keyword>
<evidence type="ECO:0000256" key="1">
    <source>
        <dbReference type="SAM" id="Phobius"/>
    </source>
</evidence>
<feature type="transmembrane region" description="Helical" evidence="1">
    <location>
        <begin position="48"/>
        <end position="67"/>
    </location>
</feature>
<feature type="transmembrane region" description="Helical" evidence="1">
    <location>
        <begin position="116"/>
        <end position="133"/>
    </location>
</feature>
<gene>
    <name evidence="2" type="ORF">J7I42_06330</name>
</gene>
<keyword evidence="1" id="KW-0472">Membrane</keyword>
<evidence type="ECO:0000313" key="3">
    <source>
        <dbReference type="Proteomes" id="UP000677244"/>
    </source>
</evidence>